<name>A0ABT8MBW4_9EURY</name>
<dbReference type="EC" id="5.1.3.14" evidence="2"/>
<dbReference type="Gene3D" id="3.40.50.2000">
    <property type="entry name" value="Glycogen Phosphorylase B"/>
    <property type="match status" value="2"/>
</dbReference>
<dbReference type="PANTHER" id="PTHR43174">
    <property type="entry name" value="UDP-N-ACETYLGLUCOSAMINE 2-EPIMERASE"/>
    <property type="match status" value="1"/>
</dbReference>
<evidence type="ECO:0000259" key="1">
    <source>
        <dbReference type="Pfam" id="PF02350"/>
    </source>
</evidence>
<dbReference type="EMBL" id="VCYH01000007">
    <property type="protein sequence ID" value="MDN7025428.1"/>
    <property type="molecule type" value="Genomic_DNA"/>
</dbReference>
<dbReference type="InterPro" id="IPR029767">
    <property type="entry name" value="WecB-like"/>
</dbReference>
<organism evidence="2 3">
    <name type="scientific">Methanoculleus frigidifontis</name>
    <dbReference type="NCBI Taxonomy" id="2584085"/>
    <lineage>
        <taxon>Archaea</taxon>
        <taxon>Methanobacteriati</taxon>
        <taxon>Methanobacteriota</taxon>
        <taxon>Stenosarchaea group</taxon>
        <taxon>Methanomicrobia</taxon>
        <taxon>Methanomicrobiales</taxon>
        <taxon>Methanomicrobiaceae</taxon>
        <taxon>Methanoculleus</taxon>
    </lineage>
</organism>
<dbReference type="RefSeq" id="WP_301664578.1">
    <property type="nucleotide sequence ID" value="NZ_VCYH01000007.1"/>
</dbReference>
<dbReference type="CDD" id="cd03786">
    <property type="entry name" value="GTB_UDP-GlcNAc_2-Epimerase"/>
    <property type="match status" value="1"/>
</dbReference>
<proteinExistence type="predicted"/>
<dbReference type="Pfam" id="PF02350">
    <property type="entry name" value="Epimerase_2"/>
    <property type="match status" value="1"/>
</dbReference>
<dbReference type="PANTHER" id="PTHR43174:SF1">
    <property type="entry name" value="UDP-N-ACETYLGLUCOSAMINE 2-EPIMERASE"/>
    <property type="match status" value="1"/>
</dbReference>
<dbReference type="Proteomes" id="UP001168338">
    <property type="component" value="Unassembled WGS sequence"/>
</dbReference>
<keyword evidence="2" id="KW-0413">Isomerase</keyword>
<evidence type="ECO:0000313" key="3">
    <source>
        <dbReference type="Proteomes" id="UP001168338"/>
    </source>
</evidence>
<feature type="domain" description="UDP-N-acetylglucosamine 2-epimerase" evidence="1">
    <location>
        <begin position="25"/>
        <end position="352"/>
    </location>
</feature>
<gene>
    <name evidence="2" type="ORF">FGU65_11060</name>
</gene>
<dbReference type="GO" id="GO:0008761">
    <property type="term" value="F:UDP-N-acetylglucosamine 2-epimerase activity"/>
    <property type="evidence" value="ECO:0007669"/>
    <property type="project" value="UniProtKB-EC"/>
</dbReference>
<accession>A0ABT8MBW4</accession>
<evidence type="ECO:0000313" key="2">
    <source>
        <dbReference type="EMBL" id="MDN7025428.1"/>
    </source>
</evidence>
<protein>
    <submittedName>
        <fullName evidence="2">UDP-N-acetylglucosamine 2-epimerase (Non-hydrolyzing)</fullName>
        <ecNumber evidence="2">5.1.3.14</ecNumber>
    </submittedName>
</protein>
<dbReference type="NCBIfam" id="TIGR00236">
    <property type="entry name" value="wecB"/>
    <property type="match status" value="1"/>
</dbReference>
<dbReference type="InterPro" id="IPR003331">
    <property type="entry name" value="UDP_GlcNAc_Epimerase_2_dom"/>
</dbReference>
<reference evidence="2" key="1">
    <citation type="submission" date="2019-05" db="EMBL/GenBank/DDBJ databases">
        <title>Methanoculleus sp. FWC-SCC1, a methanogenic archaeon isolated from deep marine cold seep.</title>
        <authorList>
            <person name="Chen Y.-W."/>
            <person name="Chen S.-C."/>
            <person name="Teng N.-H."/>
            <person name="Lai M.-C."/>
        </authorList>
    </citation>
    <scope>NUCLEOTIDE SEQUENCE</scope>
    <source>
        <strain evidence="2">FWC-SCC1</strain>
    </source>
</reference>
<dbReference type="SUPFAM" id="SSF53756">
    <property type="entry name" value="UDP-Glycosyltransferase/glycogen phosphorylase"/>
    <property type="match status" value="1"/>
</dbReference>
<sequence>MKIVSVVGARPQFVKCAPVSRDLRRRHDEVLVHTGQHYDHGMSAVFFAELAIPKPDYNLAVGSGSHGRQTGAMLAAIEDVLIKEEPDLVLVYGDTNSTLAGSLAAAKLHIPAAHVEAGLRSFDRTMPEEINRVVSDHVADLLFCPTGTAVANLRSEGVTAGVHLVGDVMLDALLYNRTIAEERSQILETLDLAAGGYCVATVHRQSNTDDRRALTRLVDAFAALAEPLVFPVHPRTVKFLREFNLYDRLASASHVRLIEPLGYLDMLQVLAHARLVLTDSGGVQKEAYMLEVPCITLRENTEWVETVEDGWNTLVGTDTAAIIAAASEFAPAGGQRAVFGDGNASRKIAEIISNLE</sequence>
<keyword evidence="3" id="KW-1185">Reference proteome</keyword>
<comment type="caution">
    <text evidence="2">The sequence shown here is derived from an EMBL/GenBank/DDBJ whole genome shotgun (WGS) entry which is preliminary data.</text>
</comment>